<dbReference type="AlphaFoldDB" id="A0A716BZD9"/>
<comment type="subcellular location">
    <subcellularLocation>
        <location evidence="2">Cell inner membrane</location>
        <topology evidence="2">Multi-pass membrane protein</topology>
    </subcellularLocation>
    <subcellularLocation>
        <location evidence="14">Cell membrane</location>
        <topology evidence="14">Multi-pass membrane protein</topology>
    </subcellularLocation>
</comment>
<evidence type="ECO:0000256" key="6">
    <source>
        <dbReference type="ARBA" id="ARBA00022519"/>
    </source>
</evidence>
<dbReference type="GO" id="GO:0006829">
    <property type="term" value="P:zinc ion transport"/>
    <property type="evidence" value="ECO:0007669"/>
    <property type="project" value="UniProtKB-KW"/>
</dbReference>
<gene>
    <name evidence="16" type="primary">znuB</name>
    <name evidence="16" type="ORF">G1T35_08585</name>
</gene>
<evidence type="ECO:0000256" key="8">
    <source>
        <dbReference type="ARBA" id="ARBA00022833"/>
    </source>
</evidence>
<evidence type="ECO:0000256" key="11">
    <source>
        <dbReference type="ARBA" id="ARBA00023065"/>
    </source>
</evidence>
<evidence type="ECO:0000256" key="3">
    <source>
        <dbReference type="ARBA" id="ARBA00008034"/>
    </source>
</evidence>
<dbReference type="InterPro" id="IPR001626">
    <property type="entry name" value="ABC_TroCD"/>
</dbReference>
<dbReference type="PANTHER" id="PTHR30477:SF23">
    <property type="entry name" value="HIGH-AFFINITY ZINC UPTAKE SYSTEM MEMBRANE PROTEIN ZNUB"/>
    <property type="match status" value="1"/>
</dbReference>
<keyword evidence="11" id="KW-0406">Ion transport</keyword>
<dbReference type="EMBL" id="DAAOVS010000008">
    <property type="protein sequence ID" value="HAD5170293.1"/>
    <property type="molecule type" value="Genomic_DNA"/>
</dbReference>
<feature type="transmembrane region" description="Helical" evidence="15">
    <location>
        <begin position="6"/>
        <end position="28"/>
    </location>
</feature>
<dbReference type="GO" id="GO:0043190">
    <property type="term" value="C:ATP-binding cassette (ABC) transporter complex"/>
    <property type="evidence" value="ECO:0007669"/>
    <property type="project" value="InterPro"/>
</dbReference>
<proteinExistence type="inferred from homology"/>
<evidence type="ECO:0000256" key="12">
    <source>
        <dbReference type="ARBA" id="ARBA00023136"/>
    </source>
</evidence>
<feature type="transmembrane region" description="Helical" evidence="15">
    <location>
        <begin position="213"/>
        <end position="235"/>
    </location>
</feature>
<dbReference type="GO" id="GO:0010043">
    <property type="term" value="P:response to zinc ion"/>
    <property type="evidence" value="ECO:0007669"/>
    <property type="project" value="TreeGrafter"/>
</dbReference>
<keyword evidence="5" id="KW-1003">Cell membrane</keyword>
<comment type="caution">
    <text evidence="16">The sequence shown here is derived from an EMBL/GenBank/DDBJ whole genome shotgun (WGS) entry which is preliminary data.</text>
</comment>
<dbReference type="SUPFAM" id="SSF81345">
    <property type="entry name" value="ABC transporter involved in vitamin B12 uptake, BtuC"/>
    <property type="match status" value="1"/>
</dbReference>
<dbReference type="Pfam" id="PF00950">
    <property type="entry name" value="ABC-3"/>
    <property type="match status" value="1"/>
</dbReference>
<protein>
    <recommendedName>
        <fullName evidence="13">High-affinity zinc uptake system membrane protein ZnuB</fullName>
    </recommendedName>
</protein>
<feature type="transmembrane region" description="Helical" evidence="15">
    <location>
        <begin position="57"/>
        <end position="74"/>
    </location>
</feature>
<evidence type="ECO:0000256" key="5">
    <source>
        <dbReference type="ARBA" id="ARBA00022475"/>
    </source>
</evidence>
<evidence type="ECO:0000256" key="2">
    <source>
        <dbReference type="ARBA" id="ARBA00004429"/>
    </source>
</evidence>
<keyword evidence="6" id="KW-0997">Cell inner membrane</keyword>
<keyword evidence="7 14" id="KW-0812">Transmembrane</keyword>
<organism evidence="16">
    <name type="scientific">Salmonella enterica subsp. enterica serovar Typhi str. CT18</name>
    <dbReference type="NCBI Taxonomy" id="220341"/>
    <lineage>
        <taxon>Bacteria</taxon>
        <taxon>Pseudomonadati</taxon>
        <taxon>Pseudomonadota</taxon>
        <taxon>Gammaproteobacteria</taxon>
        <taxon>Enterobacterales</taxon>
        <taxon>Enterobacteriaceae</taxon>
        <taxon>Salmonella</taxon>
    </lineage>
</organism>
<evidence type="ECO:0000256" key="4">
    <source>
        <dbReference type="ARBA" id="ARBA00022448"/>
    </source>
</evidence>
<dbReference type="Gene3D" id="1.10.3470.10">
    <property type="entry name" value="ABC transporter involved in vitamin B12 uptake, BtuC"/>
    <property type="match status" value="1"/>
</dbReference>
<evidence type="ECO:0000256" key="9">
    <source>
        <dbReference type="ARBA" id="ARBA00022906"/>
    </source>
</evidence>
<evidence type="ECO:0000313" key="16">
    <source>
        <dbReference type="EMBL" id="HAD5170293.1"/>
    </source>
</evidence>
<keyword evidence="9" id="KW-0864">Zinc transport</keyword>
<keyword evidence="10 15" id="KW-1133">Transmembrane helix</keyword>
<evidence type="ECO:0000256" key="14">
    <source>
        <dbReference type="RuleBase" id="RU003943"/>
    </source>
</evidence>
<feature type="transmembrane region" description="Helical" evidence="15">
    <location>
        <begin position="86"/>
        <end position="107"/>
    </location>
</feature>
<dbReference type="InterPro" id="IPR037294">
    <property type="entry name" value="ABC_BtuC-like"/>
</dbReference>
<reference evidence="16" key="2">
    <citation type="submission" date="2019-01" db="EMBL/GenBank/DDBJ databases">
        <authorList>
            <consortium name="NCBI Pathogen Detection Project"/>
        </authorList>
    </citation>
    <scope>NUCLEOTIDE SEQUENCE</scope>
    <source>
        <strain evidence="16">CT18</strain>
    </source>
</reference>
<keyword evidence="8" id="KW-0862">Zinc</keyword>
<evidence type="ECO:0000256" key="10">
    <source>
        <dbReference type="ARBA" id="ARBA00022989"/>
    </source>
</evidence>
<dbReference type="PANTHER" id="PTHR30477">
    <property type="entry name" value="ABC-TRANSPORTER METAL-BINDING PROTEIN"/>
    <property type="match status" value="1"/>
</dbReference>
<keyword evidence="12 15" id="KW-0472">Membrane</keyword>
<name>A0A716BZD9_SALTI</name>
<feature type="transmembrane region" description="Helical" evidence="15">
    <location>
        <begin position="127"/>
        <end position="149"/>
    </location>
</feature>
<evidence type="ECO:0000256" key="13">
    <source>
        <dbReference type="ARBA" id="ARBA00040080"/>
    </source>
</evidence>
<comment type="function">
    <text evidence="1">Involved in the high-affinity zinc uptake transport system.</text>
</comment>
<dbReference type="FunFam" id="1.10.3470.10:FF:000002">
    <property type="entry name" value="Zinc ABC transporter permease subunit ZnuB"/>
    <property type="match status" value="1"/>
</dbReference>
<dbReference type="GO" id="GO:0022857">
    <property type="term" value="F:transmembrane transporter activity"/>
    <property type="evidence" value="ECO:0007669"/>
    <property type="project" value="UniProtKB-ARBA"/>
</dbReference>
<evidence type="ECO:0000256" key="7">
    <source>
        <dbReference type="ARBA" id="ARBA00022692"/>
    </source>
</evidence>
<accession>A0A716BZD9</accession>
<keyword evidence="4 14" id="KW-0813">Transport</keyword>
<feature type="transmembrane region" description="Helical" evidence="15">
    <location>
        <begin position="242"/>
        <end position="261"/>
    </location>
</feature>
<dbReference type="NCBIfam" id="NF007089">
    <property type="entry name" value="PRK09543.1"/>
    <property type="match status" value="1"/>
</dbReference>
<feature type="transmembrane region" description="Helical" evidence="15">
    <location>
        <begin position="170"/>
        <end position="201"/>
    </location>
</feature>
<evidence type="ECO:0000256" key="1">
    <source>
        <dbReference type="ARBA" id="ARBA00002313"/>
    </source>
</evidence>
<comment type="similarity">
    <text evidence="3 14">Belongs to the ABC-3 integral membrane protein family.</text>
</comment>
<sequence length="286" mass="30151">MIELLLPGWLAGMMLACAAGPLGSFVVWRRMSYFGDTLAHASLLGVAFGLLLDVNPFYAVIAVTLLLASGLVWLEKRPHLAIDTLLGIMAHSALSLGLVVVSLMSNVRVDLMAYLFGDLLAVTPEDLISIAIGVVIVLAILFWQWRNLLSMTISPDLAFVDGVKLQRVKLLLMLVTALTIGVTMKFVGALIITSLLIIPAATARRFARTPEQMAGVAVGVGMIAVTGGLTFSAFYDTPAGPSVVLCAALLFIFSVCCPVALRLPGLQNRPGLMSAATSGVKASLAA</sequence>
<dbReference type="CDD" id="cd06550">
    <property type="entry name" value="TM_ABC_iron-siderophores_like"/>
    <property type="match status" value="1"/>
</dbReference>
<evidence type="ECO:0000256" key="15">
    <source>
        <dbReference type="SAM" id="Phobius"/>
    </source>
</evidence>
<reference evidence="16" key="1">
    <citation type="journal article" date="2018" name="Genome Biol.">
        <title>SKESA: strategic k-mer extension for scrupulous assemblies.</title>
        <authorList>
            <person name="Souvorov A."/>
            <person name="Agarwala R."/>
            <person name="Lipman D.J."/>
        </authorList>
    </citation>
    <scope>NUCLEOTIDE SEQUENCE</scope>
    <source>
        <strain evidence="16">CT18</strain>
    </source>
</reference>